<evidence type="ECO:0000313" key="2">
    <source>
        <dbReference type="Proteomes" id="UP000001340"/>
    </source>
</evidence>
<organism evidence="1 2">
    <name type="scientific">Leptospira interrogans str. UI 12758</name>
    <dbReference type="NCBI Taxonomy" id="1049938"/>
    <lineage>
        <taxon>Bacteria</taxon>
        <taxon>Pseudomonadati</taxon>
        <taxon>Spirochaetota</taxon>
        <taxon>Spirochaetia</taxon>
        <taxon>Leptospirales</taxon>
        <taxon>Leptospiraceae</taxon>
        <taxon>Leptospira</taxon>
    </lineage>
</organism>
<gene>
    <name evidence="1" type="ORF">LEP1GSC105_2099</name>
</gene>
<name>A0A0E2D6P4_LEPIR</name>
<evidence type="ECO:0000313" key="1">
    <source>
        <dbReference type="EMBL" id="EKR55601.1"/>
    </source>
</evidence>
<sequence length="44" mass="5570">MFLPLKNKMFLIFQFFYLQSKFPFKKLQYERNRGKLPMSYRSEK</sequence>
<dbReference type="Proteomes" id="UP000001340">
    <property type="component" value="Unassembled WGS sequence"/>
</dbReference>
<dbReference type="EMBL" id="AHNR02000028">
    <property type="protein sequence ID" value="EKR55601.1"/>
    <property type="molecule type" value="Genomic_DNA"/>
</dbReference>
<protein>
    <submittedName>
        <fullName evidence="1">Uncharacterized protein</fullName>
    </submittedName>
</protein>
<accession>A0A0E2D6P4</accession>
<comment type="caution">
    <text evidence="1">The sequence shown here is derived from an EMBL/GenBank/DDBJ whole genome shotgun (WGS) entry which is preliminary data.</text>
</comment>
<dbReference type="AlphaFoldDB" id="A0A0E2D6P4"/>
<reference evidence="1 2" key="1">
    <citation type="submission" date="2012-10" db="EMBL/GenBank/DDBJ databases">
        <authorList>
            <person name="Harkins D.M."/>
            <person name="Durkin A.S."/>
            <person name="Brinkac L.M."/>
            <person name="Haft D.H."/>
            <person name="Selengut J.D."/>
            <person name="Sanka R."/>
            <person name="DePew J."/>
            <person name="Purushe J."/>
            <person name="Chanthongthip A."/>
            <person name="Lattana O."/>
            <person name="Phetsouvanh R."/>
            <person name="Newton P.N."/>
            <person name="Vinetz J.M."/>
            <person name="Sutton G.G."/>
            <person name="Nierman W.C."/>
            <person name="Fouts D.E."/>
        </authorList>
    </citation>
    <scope>NUCLEOTIDE SEQUENCE [LARGE SCALE GENOMIC DNA]</scope>
    <source>
        <strain evidence="1 2">UI 12758</strain>
    </source>
</reference>
<proteinExistence type="predicted"/>